<keyword evidence="3" id="KW-1185">Reference proteome</keyword>
<evidence type="ECO:0000313" key="2">
    <source>
        <dbReference type="EMBL" id="KIX85624.1"/>
    </source>
</evidence>
<proteinExistence type="predicted"/>
<organism evidence="2 3">
    <name type="scientific">candidate division TM6 bacterium JCVI TM6SC1</name>
    <dbReference type="NCBI Taxonomy" id="1306947"/>
    <lineage>
        <taxon>Bacteria</taxon>
        <taxon>Candidatus Babelota</taxon>
        <taxon>Vermiphilus</taxon>
    </lineage>
</organism>
<comment type="caution">
    <text evidence="2">The sequence shown here is derived from an EMBL/GenBank/DDBJ whole genome shotgun (WGS) entry which is preliminary data.</text>
</comment>
<dbReference type="STRING" id="1306947.J120_01595"/>
<reference evidence="2 3" key="1">
    <citation type="journal article" date="2013" name="Proc. Natl. Acad. Sci. U.S.A.">
        <title>Candidate phylum TM6 genome recovered from a hospital sink biofilm provides genomic insights into this uncultivated phylum.</title>
        <authorList>
            <person name="McLean J.S."/>
            <person name="Lombardo M.J."/>
            <person name="Badger J.H."/>
            <person name="Edlund A."/>
            <person name="Novotny M."/>
            <person name="Yee-Greenbaum J."/>
            <person name="Vyahhi N."/>
            <person name="Hall A.P."/>
            <person name="Yang Y."/>
            <person name="Dupont C.L."/>
            <person name="Ziegler M.G."/>
            <person name="Chitsaz H."/>
            <person name="Allen A.E."/>
            <person name="Yooseph S."/>
            <person name="Tesler G."/>
            <person name="Pevzner P.A."/>
            <person name="Friedman R.M."/>
            <person name="Nealson K.H."/>
            <person name="Venter J.C."/>
            <person name="Lasken R.S."/>
        </authorList>
    </citation>
    <scope>NUCLEOTIDE SEQUENCE [LARGE SCALE GENOMIC DNA]</scope>
    <source>
        <strain evidence="2 3">TM6SC1</strain>
    </source>
</reference>
<name>A0A0D2GQH7_9BACT</name>
<accession>A0A0D2GQH7</accession>
<dbReference type="Gene3D" id="3.90.550.10">
    <property type="entry name" value="Spore Coat Polysaccharide Biosynthesis Protein SpsA, Chain A"/>
    <property type="match status" value="1"/>
</dbReference>
<keyword evidence="1" id="KW-0732">Signal</keyword>
<sequence length="437" mass="51125">MKPTSYFVLCAALLLSTFYQFVDAKISITTTYDPLLVVVIMVKNEEDVIKETLRRCLPADKDLYQHVGFLIFDTGSQDGTIEKTEEFFKENNITKGIVIQEPFVGDDAREIYFDYGWHRNRALDLAKKHFPQAGYHLMPDAEWYLNGMNELLEFCAMHQHEKSKHSFVIRLLNASLDFYHHRLFRADSDIRFVGAIHEVPSCGVQDKAPAICHFELLPGAKGAQKSQARYSRDKKILLKAHHNDPQSTRTLYYLAQTCACLGEWEQAWTYFKKRTEMRGFDQEDYCAMYWLARCTHLLNDPKTNDRWPEAMSYYLQAHQMRPCRIEPLVRIAQHYITDQHAIAYIFALRACQKPYPDNELLFVEKDLYDYERYNLLGWACWYTGDLQLGEWAIKKALSARPDYPHLHRNFALYAMKNHPQIGNEIKDVANELMTQTV</sequence>
<dbReference type="SUPFAM" id="SSF53448">
    <property type="entry name" value="Nucleotide-diphospho-sugar transferases"/>
    <property type="match status" value="1"/>
</dbReference>
<dbReference type="InterPro" id="IPR029044">
    <property type="entry name" value="Nucleotide-diphossugar_trans"/>
</dbReference>
<dbReference type="Gene3D" id="1.25.40.10">
    <property type="entry name" value="Tetratricopeptide repeat domain"/>
    <property type="match status" value="2"/>
</dbReference>
<evidence type="ECO:0008006" key="4">
    <source>
        <dbReference type="Google" id="ProtNLM"/>
    </source>
</evidence>
<dbReference type="AlphaFoldDB" id="A0A0D2GQH7"/>
<evidence type="ECO:0000313" key="3">
    <source>
        <dbReference type="Proteomes" id="UP000032214"/>
    </source>
</evidence>
<dbReference type="InterPro" id="IPR011990">
    <property type="entry name" value="TPR-like_helical_dom_sf"/>
</dbReference>
<feature type="signal peptide" evidence="1">
    <location>
        <begin position="1"/>
        <end position="24"/>
    </location>
</feature>
<feature type="chain" id="PRO_5002242782" description="Glycosyltransferase 2-like domain-containing protein" evidence="1">
    <location>
        <begin position="25"/>
        <end position="437"/>
    </location>
</feature>
<evidence type="ECO:0000256" key="1">
    <source>
        <dbReference type="SAM" id="SignalP"/>
    </source>
</evidence>
<gene>
    <name evidence="2" type="ORF">J120_01595</name>
</gene>
<dbReference type="SUPFAM" id="SSF48452">
    <property type="entry name" value="TPR-like"/>
    <property type="match status" value="1"/>
</dbReference>
<dbReference type="Proteomes" id="UP000032214">
    <property type="component" value="Unassembled WGS sequence"/>
</dbReference>
<protein>
    <recommendedName>
        <fullName evidence="4">Glycosyltransferase 2-like domain-containing protein</fullName>
    </recommendedName>
</protein>
<dbReference type="EMBL" id="ARQD01000001">
    <property type="protein sequence ID" value="KIX85624.1"/>
    <property type="molecule type" value="Genomic_DNA"/>
</dbReference>
<dbReference type="eggNOG" id="COG0463">
    <property type="taxonomic scope" value="Bacteria"/>
</dbReference>